<evidence type="ECO:0000256" key="3">
    <source>
        <dbReference type="ARBA" id="ARBA00022692"/>
    </source>
</evidence>
<dbReference type="Pfam" id="PF13520">
    <property type="entry name" value="AA_permease_2"/>
    <property type="match status" value="1"/>
</dbReference>
<comment type="caution">
    <text evidence="7">The sequence shown here is derived from an EMBL/GenBank/DDBJ whole genome shotgun (WGS) entry which is preliminary data.</text>
</comment>
<keyword evidence="3 6" id="KW-0812">Transmembrane</keyword>
<feature type="transmembrane region" description="Helical" evidence="6">
    <location>
        <begin position="194"/>
        <end position="217"/>
    </location>
</feature>
<reference evidence="7 8" key="1">
    <citation type="submission" date="2019-09" db="EMBL/GenBank/DDBJ databases">
        <title>Segnochrobactrum spirostomi gen. nov., sp. nov., isolated from the ciliate Spirostomum cf. yagiui and description of a novel family, Segnochrobactraceae fam. nov. within the order Rhizobiales of the class Alphaproteobacteria.</title>
        <authorList>
            <person name="Akter S."/>
            <person name="Shazib S.U.A."/>
            <person name="Shin M.K."/>
        </authorList>
    </citation>
    <scope>NUCLEOTIDE SEQUENCE [LARGE SCALE GENOMIC DNA]</scope>
    <source>
        <strain evidence="7 8">Sp-1</strain>
    </source>
</reference>
<dbReference type="InterPro" id="IPR050367">
    <property type="entry name" value="APC_superfamily"/>
</dbReference>
<evidence type="ECO:0000313" key="8">
    <source>
        <dbReference type="Proteomes" id="UP000332515"/>
    </source>
</evidence>
<keyword evidence="5 6" id="KW-0472">Membrane</keyword>
<evidence type="ECO:0000256" key="6">
    <source>
        <dbReference type="SAM" id="Phobius"/>
    </source>
</evidence>
<dbReference type="GO" id="GO:0022857">
    <property type="term" value="F:transmembrane transporter activity"/>
    <property type="evidence" value="ECO:0007669"/>
    <property type="project" value="InterPro"/>
</dbReference>
<dbReference type="PANTHER" id="PTHR42770">
    <property type="entry name" value="AMINO ACID TRANSPORTER-RELATED"/>
    <property type="match status" value="1"/>
</dbReference>
<feature type="transmembrane region" description="Helical" evidence="6">
    <location>
        <begin position="368"/>
        <end position="389"/>
    </location>
</feature>
<evidence type="ECO:0000256" key="2">
    <source>
        <dbReference type="ARBA" id="ARBA00022475"/>
    </source>
</evidence>
<keyword evidence="8" id="KW-1185">Reference proteome</keyword>
<dbReference type="PANTHER" id="PTHR42770:SF7">
    <property type="entry name" value="MEMBRANE PROTEIN"/>
    <property type="match status" value="1"/>
</dbReference>
<feature type="transmembrane region" description="Helical" evidence="6">
    <location>
        <begin position="12"/>
        <end position="33"/>
    </location>
</feature>
<protein>
    <submittedName>
        <fullName evidence="7">APC family permease</fullName>
    </submittedName>
</protein>
<dbReference type="InterPro" id="IPR002293">
    <property type="entry name" value="AA/rel_permease1"/>
</dbReference>
<dbReference type="GO" id="GO:0005886">
    <property type="term" value="C:plasma membrane"/>
    <property type="evidence" value="ECO:0007669"/>
    <property type="project" value="UniProtKB-SubCell"/>
</dbReference>
<feature type="transmembrane region" description="Helical" evidence="6">
    <location>
        <begin position="39"/>
        <end position="69"/>
    </location>
</feature>
<evidence type="ECO:0000256" key="4">
    <source>
        <dbReference type="ARBA" id="ARBA00022989"/>
    </source>
</evidence>
<evidence type="ECO:0000256" key="1">
    <source>
        <dbReference type="ARBA" id="ARBA00004651"/>
    </source>
</evidence>
<organism evidence="7 8">
    <name type="scientific">Segnochrobactrum spirostomi</name>
    <dbReference type="NCBI Taxonomy" id="2608987"/>
    <lineage>
        <taxon>Bacteria</taxon>
        <taxon>Pseudomonadati</taxon>
        <taxon>Pseudomonadota</taxon>
        <taxon>Alphaproteobacteria</taxon>
        <taxon>Hyphomicrobiales</taxon>
        <taxon>Segnochrobactraceae</taxon>
        <taxon>Segnochrobactrum</taxon>
    </lineage>
</organism>
<keyword evidence="2" id="KW-1003">Cell membrane</keyword>
<feature type="transmembrane region" description="Helical" evidence="6">
    <location>
        <begin position="238"/>
        <end position="262"/>
    </location>
</feature>
<dbReference type="AlphaFoldDB" id="A0A6A7Y678"/>
<feature type="transmembrane region" description="Helical" evidence="6">
    <location>
        <begin position="282"/>
        <end position="303"/>
    </location>
</feature>
<dbReference type="Proteomes" id="UP000332515">
    <property type="component" value="Unassembled WGS sequence"/>
</dbReference>
<feature type="transmembrane region" description="Helical" evidence="6">
    <location>
        <begin position="401"/>
        <end position="421"/>
    </location>
</feature>
<dbReference type="EMBL" id="VWNA01000001">
    <property type="protein sequence ID" value="MQT13591.1"/>
    <property type="molecule type" value="Genomic_DNA"/>
</dbReference>
<gene>
    <name evidence="7" type="ORF">F0357_13270</name>
</gene>
<name>A0A6A7Y678_9HYPH</name>
<sequence>MGIGVERSLKSGALGLVDTLVMAVAGSAPAYSITASTAALVAAVGIAGPAALWVAFVPMIGITIAFSYLNQWRSDAGAAYAWVGRAIHPALGFLAGWALLSLSTIFMVAAALPAGEATLDLFNPGELHDVMWATGIGVVWFLGVLALVTVGITATAKVQVMMTLLELGALLLVGFLAIWNVHAAPVSNFSWSWFLPQSFGTFQSFSAGMLVAVFYYFGWDVSSNLAEETANAERTAGLGGIAGVLVIFLIFILIQVAVQMALTPAQVQANSANLLPALGHVALPAPWSAIAVLAVMVSAVATLETQLLQCTRLLYSMARDRVIGETMGHLHPRFQTPWLAGFAVAGVSLLLFAASATVPTLNILMSDLINAIGVQVSFYYSIAGIACAWYYRKVLFTDWRVLVFAGIVPLGSALFVGYVGLYQLPQLGWQVSAISIGTIVIGVIPLVYYRRRYRSSFYTDPAEAASVLTMARGAQAGE</sequence>
<feature type="transmembrane region" description="Helical" evidence="6">
    <location>
        <begin position="132"/>
        <end position="152"/>
    </location>
</feature>
<feature type="transmembrane region" description="Helical" evidence="6">
    <location>
        <begin position="90"/>
        <end position="112"/>
    </location>
</feature>
<evidence type="ECO:0000313" key="7">
    <source>
        <dbReference type="EMBL" id="MQT13591.1"/>
    </source>
</evidence>
<keyword evidence="4 6" id="KW-1133">Transmembrane helix</keyword>
<feature type="transmembrane region" description="Helical" evidence="6">
    <location>
        <begin position="427"/>
        <end position="449"/>
    </location>
</feature>
<proteinExistence type="predicted"/>
<accession>A0A6A7Y678</accession>
<evidence type="ECO:0000256" key="5">
    <source>
        <dbReference type="ARBA" id="ARBA00023136"/>
    </source>
</evidence>
<comment type="subcellular location">
    <subcellularLocation>
        <location evidence="1">Cell membrane</location>
        <topology evidence="1">Multi-pass membrane protein</topology>
    </subcellularLocation>
</comment>
<feature type="transmembrane region" description="Helical" evidence="6">
    <location>
        <begin position="337"/>
        <end position="356"/>
    </location>
</feature>
<dbReference type="Gene3D" id="1.20.1740.10">
    <property type="entry name" value="Amino acid/polyamine transporter I"/>
    <property type="match status" value="1"/>
</dbReference>
<feature type="transmembrane region" description="Helical" evidence="6">
    <location>
        <begin position="164"/>
        <end position="182"/>
    </location>
</feature>
<dbReference type="PIRSF" id="PIRSF006060">
    <property type="entry name" value="AA_transporter"/>
    <property type="match status" value="1"/>
</dbReference>